<feature type="non-terminal residue" evidence="6">
    <location>
        <position position="1"/>
    </location>
</feature>
<keyword evidence="7" id="KW-1185">Reference proteome</keyword>
<dbReference type="EC" id="2.1.1.319" evidence="1"/>
<keyword evidence="4" id="KW-0804">Transcription</keyword>
<sequence>MVCWYECDLAPSVTLSTHLPQVAGGTSCGQGAVLSGGSLWPVGYFFDKAVRVRQGRAGARLVAGHNTTRLGFAWAPACLVKSVADATTRPGITHDEPDAGKAAATIDSLLVPEYAIQTDSSLPRTHFAAAADTARLAAYQRALCTAVTRIKRANAEGVHALDLGSGCGALGLLAAQSGADSVVCVEPHPGLVTIAQRNAALSSLAHKVVVRHGVASQLRPGTDLPPRGSNLLVLDMFDHSLVGSGVLGLLESAMRKGLVAPDATVLPALATLYCLPVEVLSRAAPGVSGGLDLAPLNKYRWTGDALPVHLDQLPHTPLAAAFPLWTFDLQALATGIPSSRPGAEAAGGGVPMRSKPYYAKALLRVGQACLALGWLAAAQEAVEEGLAADPLLLGLRALHQQVLRELSGRRAEVDAYTRDTVNYLTTLADVALPAACLDGWLNDGPRLACLEAALKQAVASLTAQGLECRVLVMGSGMGVVPLLALRAGALHVTVVE</sequence>
<proteinExistence type="predicted"/>
<evidence type="ECO:0000313" key="7">
    <source>
        <dbReference type="Proteomes" id="UP000485058"/>
    </source>
</evidence>
<dbReference type="InterPro" id="IPR019410">
    <property type="entry name" value="Methyltransf_16"/>
</dbReference>
<dbReference type="Gene3D" id="3.40.50.150">
    <property type="entry name" value="Vaccinia Virus protein VP39"/>
    <property type="match status" value="2"/>
</dbReference>
<evidence type="ECO:0000256" key="4">
    <source>
        <dbReference type="ARBA" id="ARBA00023163"/>
    </source>
</evidence>
<name>A0A6A0A6J6_HAELA</name>
<dbReference type="GO" id="GO:0035242">
    <property type="term" value="F:protein-arginine omega-N asymmetric methyltransferase activity"/>
    <property type="evidence" value="ECO:0007669"/>
    <property type="project" value="UniProtKB-EC"/>
</dbReference>
<keyword evidence="3" id="KW-0805">Transcription regulation</keyword>
<evidence type="ECO:0000256" key="3">
    <source>
        <dbReference type="ARBA" id="ARBA00023015"/>
    </source>
</evidence>
<organism evidence="6 7">
    <name type="scientific">Haematococcus lacustris</name>
    <name type="common">Green alga</name>
    <name type="synonym">Haematococcus pluvialis</name>
    <dbReference type="NCBI Taxonomy" id="44745"/>
    <lineage>
        <taxon>Eukaryota</taxon>
        <taxon>Viridiplantae</taxon>
        <taxon>Chlorophyta</taxon>
        <taxon>core chlorophytes</taxon>
        <taxon>Chlorophyceae</taxon>
        <taxon>CS clade</taxon>
        <taxon>Chlamydomonadales</taxon>
        <taxon>Haematococcaceae</taxon>
        <taxon>Haematococcus</taxon>
    </lineage>
</organism>
<comment type="catalytic activity">
    <reaction evidence="5">
        <text>L-arginyl-[protein] + 2 S-adenosyl-L-methionine = N(omega),N(omega)-dimethyl-L-arginyl-[protein] + 2 S-adenosyl-L-homocysteine + 2 H(+)</text>
        <dbReference type="Rhea" id="RHEA:48096"/>
        <dbReference type="Rhea" id="RHEA-COMP:10532"/>
        <dbReference type="Rhea" id="RHEA-COMP:11991"/>
        <dbReference type="ChEBI" id="CHEBI:15378"/>
        <dbReference type="ChEBI" id="CHEBI:29965"/>
        <dbReference type="ChEBI" id="CHEBI:57856"/>
        <dbReference type="ChEBI" id="CHEBI:59789"/>
        <dbReference type="ChEBI" id="CHEBI:61897"/>
        <dbReference type="EC" id="2.1.1.319"/>
    </reaction>
</comment>
<comment type="caution">
    <text evidence="6">The sequence shown here is derived from an EMBL/GenBank/DDBJ whole genome shotgun (WGS) entry which is preliminary data.</text>
</comment>
<dbReference type="InterPro" id="IPR025799">
    <property type="entry name" value="Arg_MeTrfase"/>
</dbReference>
<gene>
    <name evidence="6" type="ORF">HaLaN_26579</name>
</gene>
<dbReference type="PANTHER" id="PTHR11006:SF10">
    <property type="entry name" value="HISTONE-ARGININE METHYLTRANSFERASE CARMER-RELATED"/>
    <property type="match status" value="1"/>
</dbReference>
<evidence type="ECO:0000256" key="5">
    <source>
        <dbReference type="ARBA" id="ARBA00049086"/>
    </source>
</evidence>
<accession>A0A6A0A6J6</accession>
<dbReference type="Pfam" id="PF10294">
    <property type="entry name" value="Methyltransf_16"/>
    <property type="match status" value="1"/>
</dbReference>
<evidence type="ECO:0000256" key="1">
    <source>
        <dbReference type="ARBA" id="ARBA00011925"/>
    </source>
</evidence>
<dbReference type="PANTHER" id="PTHR11006">
    <property type="entry name" value="PROTEIN ARGININE N-METHYLTRANSFERASE"/>
    <property type="match status" value="1"/>
</dbReference>
<feature type="non-terminal residue" evidence="6">
    <location>
        <position position="496"/>
    </location>
</feature>
<protein>
    <recommendedName>
        <fullName evidence="1">type I protein arginine methyltransferase</fullName>
        <ecNumber evidence="1">2.1.1.319</ecNumber>
    </recommendedName>
</protein>
<dbReference type="SUPFAM" id="SSF53335">
    <property type="entry name" value="S-adenosyl-L-methionine-dependent methyltransferases"/>
    <property type="match status" value="1"/>
</dbReference>
<reference evidence="6 7" key="1">
    <citation type="submission" date="2020-02" db="EMBL/GenBank/DDBJ databases">
        <title>Draft genome sequence of Haematococcus lacustris strain NIES-144.</title>
        <authorList>
            <person name="Morimoto D."/>
            <person name="Nakagawa S."/>
            <person name="Yoshida T."/>
            <person name="Sawayama S."/>
        </authorList>
    </citation>
    <scope>NUCLEOTIDE SEQUENCE [LARGE SCALE GENOMIC DNA]</scope>
    <source>
        <strain evidence="6 7">NIES-144</strain>
    </source>
</reference>
<keyword evidence="2" id="KW-0949">S-adenosyl-L-methionine</keyword>
<dbReference type="InterPro" id="IPR029063">
    <property type="entry name" value="SAM-dependent_MTases_sf"/>
</dbReference>
<evidence type="ECO:0000256" key="2">
    <source>
        <dbReference type="ARBA" id="ARBA00022691"/>
    </source>
</evidence>
<dbReference type="Proteomes" id="UP000485058">
    <property type="component" value="Unassembled WGS sequence"/>
</dbReference>
<dbReference type="GO" id="GO:0070611">
    <property type="term" value="F:histone H3R2 methyltransferase activity"/>
    <property type="evidence" value="ECO:0007669"/>
    <property type="project" value="TreeGrafter"/>
</dbReference>
<dbReference type="CDD" id="cd02440">
    <property type="entry name" value="AdoMet_MTases"/>
    <property type="match status" value="1"/>
</dbReference>
<dbReference type="EMBL" id="BLLF01003757">
    <property type="protein sequence ID" value="GFH28138.1"/>
    <property type="molecule type" value="Genomic_DNA"/>
</dbReference>
<dbReference type="AlphaFoldDB" id="A0A6A0A6J6"/>
<evidence type="ECO:0000313" key="6">
    <source>
        <dbReference type="EMBL" id="GFH28138.1"/>
    </source>
</evidence>